<dbReference type="InterPro" id="IPR004476">
    <property type="entry name" value="RNase_II/RNase_R"/>
</dbReference>
<proteinExistence type="inferred from homology"/>
<dbReference type="NCBIfam" id="TIGR00358">
    <property type="entry name" value="3_prime_RNase"/>
    <property type="match status" value="1"/>
</dbReference>
<evidence type="ECO:0000256" key="7">
    <source>
        <dbReference type="ARBA" id="ARBA00022884"/>
    </source>
</evidence>
<comment type="similarity">
    <text evidence="8">Belongs to the RNR ribonuclease family. RNase R subfamily.</text>
</comment>
<dbReference type="InterPro" id="IPR013223">
    <property type="entry name" value="RNase_B_OB_dom"/>
</dbReference>
<dbReference type="SMART" id="SM00955">
    <property type="entry name" value="RNB"/>
    <property type="match status" value="1"/>
</dbReference>
<dbReference type="EMBL" id="AP025314">
    <property type="protein sequence ID" value="BDD08870.1"/>
    <property type="molecule type" value="Genomic_DNA"/>
</dbReference>
<evidence type="ECO:0000313" key="11">
    <source>
        <dbReference type="EMBL" id="BDD08870.1"/>
    </source>
</evidence>
<evidence type="ECO:0000256" key="4">
    <source>
        <dbReference type="ARBA" id="ARBA00022722"/>
    </source>
</evidence>
<evidence type="ECO:0000259" key="10">
    <source>
        <dbReference type="PROSITE" id="PS50126"/>
    </source>
</evidence>
<dbReference type="Pfam" id="PF17876">
    <property type="entry name" value="CSD2"/>
    <property type="match status" value="1"/>
</dbReference>
<feature type="compositionally biased region" description="Basic and acidic residues" evidence="9">
    <location>
        <begin position="205"/>
        <end position="216"/>
    </location>
</feature>
<dbReference type="Pfam" id="PF08206">
    <property type="entry name" value="OB_RNB"/>
    <property type="match status" value="1"/>
</dbReference>
<evidence type="ECO:0000256" key="6">
    <source>
        <dbReference type="ARBA" id="ARBA00022839"/>
    </source>
</evidence>
<dbReference type="Pfam" id="PF00575">
    <property type="entry name" value="S1"/>
    <property type="match status" value="1"/>
</dbReference>
<dbReference type="GO" id="GO:0008859">
    <property type="term" value="F:exoribonuclease II activity"/>
    <property type="evidence" value="ECO:0007669"/>
    <property type="project" value="UniProtKB-UniRule"/>
</dbReference>
<dbReference type="SMART" id="SM00357">
    <property type="entry name" value="CSP"/>
    <property type="match status" value="2"/>
</dbReference>
<feature type="region of interest" description="Disordered" evidence="9">
    <location>
        <begin position="204"/>
        <end position="223"/>
    </location>
</feature>
<sequence length="762" mass="88280">MSKKKKGKKNSSNKVKKRIATLSQDLLNVLDKYKSKAFSVRRVCRELMIKDRKTKQKASDYLETMARQGMIKEVGPKLYKTNLTDATIEGVVDYVNPRFAYIICEGLDKDVYVKSADLKGALDKDTVQVAINQNQRHGSRPEGYVTEIVKRGREEFVGHIEISPRFAFVVSDNKKMHNDIFIPLENIGEAKHNDKVIAKVTQWPDGKRNKNPKGEIQRVLGKSGENETEIHAIMAEFGLPFEFPGAVEKEANKIPEKITEEERKKRRDFRDVTTFTIDPLDAKDFDDALSIQYLDNGNTEVGIHIADVTHYVRPETRLEEEAYERATSVYLVDRTIPMLPERLSNGLCSLRPKEEKLAFSAVFELNDNGKVMREWFGRTVIYSDRRFTYEEAQERIETGEGDFHQEIIKLNELALKLRAKRFANGSINFETTEVKFKLDEDGKPLGVIPKERKDAHKLVEDFMLLANKKVAEFVYHMRKGKPKDTFVYRVHDYPDPERLADFGRFAKRFGQNLDTDEDHVSESLNHLLSDVEGKPEQNLLETLAIRSMAKAKYTIEPMIHFGLAFNHYTHFTSPIRRYPDMMVHRLLDRYLKGGKSVDPEEFEGRCQHSSEREKVAADAERASIKYKQVEYMESMEDRDWTGIVSGVTEWGVFVEIQETKCEGMARLSSFTDDFYEFDEENYRIIGTRNKRIIALGDEVQVRVTGTDINRRTIDLEFIFEGEDDDERSVYERPKKRRTQQGPRKAKGSLDRKRHFKGKNKRK</sequence>
<feature type="region of interest" description="Disordered" evidence="9">
    <location>
        <begin position="724"/>
        <end position="762"/>
    </location>
</feature>
<dbReference type="Gene3D" id="2.40.50.140">
    <property type="entry name" value="Nucleic acid-binding proteins"/>
    <property type="match status" value="3"/>
</dbReference>
<dbReference type="HAMAP" id="MF_01895">
    <property type="entry name" value="RNase_R"/>
    <property type="match status" value="1"/>
</dbReference>
<evidence type="ECO:0000313" key="12">
    <source>
        <dbReference type="Proteomes" id="UP001348817"/>
    </source>
</evidence>
<dbReference type="PANTHER" id="PTHR23355">
    <property type="entry name" value="RIBONUCLEASE"/>
    <property type="match status" value="1"/>
</dbReference>
<dbReference type="EC" id="3.1.13.1" evidence="8"/>
<keyword evidence="4 8" id="KW-0540">Nuclease</keyword>
<evidence type="ECO:0000256" key="8">
    <source>
        <dbReference type="HAMAP-Rule" id="MF_01895"/>
    </source>
</evidence>
<dbReference type="NCBIfam" id="TIGR02063">
    <property type="entry name" value="RNase_R"/>
    <property type="match status" value="1"/>
</dbReference>
<comment type="function">
    <text evidence="8">3'-5' exoribonuclease that releases 5'-nucleoside monophosphates and is involved in maturation of structured RNAs.</text>
</comment>
<dbReference type="InterPro" id="IPR011129">
    <property type="entry name" value="CSD"/>
</dbReference>
<dbReference type="InterPro" id="IPR012340">
    <property type="entry name" value="NA-bd_OB-fold"/>
</dbReference>
<dbReference type="AlphaFoldDB" id="A0AAU9CHY9"/>
<dbReference type="PROSITE" id="PS01175">
    <property type="entry name" value="RIBONUCLEASE_II"/>
    <property type="match status" value="1"/>
</dbReference>
<dbReference type="InterPro" id="IPR022966">
    <property type="entry name" value="RNase_II/R_CS"/>
</dbReference>
<keyword evidence="12" id="KW-1185">Reference proteome</keyword>
<keyword evidence="6 8" id="KW-0269">Exonuclease</keyword>
<evidence type="ECO:0000256" key="1">
    <source>
        <dbReference type="ARBA" id="ARBA00001849"/>
    </source>
</evidence>
<reference evidence="11 12" key="1">
    <citation type="submission" date="2021-12" db="EMBL/GenBank/DDBJ databases">
        <title>Genome sequencing of bacteria with rrn-lacking chromosome and rrn-plasmid.</title>
        <authorList>
            <person name="Anda M."/>
            <person name="Iwasaki W."/>
        </authorList>
    </citation>
    <scope>NUCLEOTIDE SEQUENCE [LARGE SCALE GENOMIC DNA]</scope>
    <source>
        <strain evidence="11 12">DSM 100852</strain>
    </source>
</reference>
<dbReference type="PANTHER" id="PTHR23355:SF9">
    <property type="entry name" value="DIS3-LIKE EXONUCLEASE 2"/>
    <property type="match status" value="1"/>
</dbReference>
<organism evidence="11 12">
    <name type="scientific">Fulvitalea axinellae</name>
    <dbReference type="NCBI Taxonomy" id="1182444"/>
    <lineage>
        <taxon>Bacteria</taxon>
        <taxon>Pseudomonadati</taxon>
        <taxon>Bacteroidota</taxon>
        <taxon>Cytophagia</taxon>
        <taxon>Cytophagales</taxon>
        <taxon>Persicobacteraceae</taxon>
        <taxon>Fulvitalea</taxon>
    </lineage>
</organism>
<dbReference type="GO" id="GO:0005829">
    <property type="term" value="C:cytosol"/>
    <property type="evidence" value="ECO:0007669"/>
    <property type="project" value="UniProtKB-ARBA"/>
</dbReference>
<dbReference type="RefSeq" id="WP_338394099.1">
    <property type="nucleotide sequence ID" value="NZ_AP025314.1"/>
</dbReference>
<dbReference type="SUPFAM" id="SSF50249">
    <property type="entry name" value="Nucleic acid-binding proteins"/>
    <property type="match status" value="4"/>
</dbReference>
<name>A0AAU9CHY9_9BACT</name>
<comment type="subcellular location">
    <subcellularLocation>
        <location evidence="2 8">Cytoplasm</location>
    </subcellularLocation>
</comment>
<evidence type="ECO:0000256" key="2">
    <source>
        <dbReference type="ARBA" id="ARBA00004496"/>
    </source>
</evidence>
<keyword evidence="5 8" id="KW-0378">Hydrolase</keyword>
<dbReference type="InterPro" id="IPR003029">
    <property type="entry name" value="S1_domain"/>
</dbReference>
<comment type="catalytic activity">
    <reaction evidence="1 8">
        <text>Exonucleolytic cleavage in the 3'- to 5'-direction to yield nucleoside 5'-phosphates.</text>
        <dbReference type="EC" id="3.1.13.1"/>
    </reaction>
</comment>
<protein>
    <recommendedName>
        <fullName evidence="8">Ribonuclease R</fullName>
        <shortName evidence="8">RNase R</shortName>
        <ecNumber evidence="8">3.1.13.1</ecNumber>
    </recommendedName>
</protein>
<dbReference type="Pfam" id="PF00773">
    <property type="entry name" value="RNB"/>
    <property type="match status" value="1"/>
</dbReference>
<evidence type="ECO:0000256" key="3">
    <source>
        <dbReference type="ARBA" id="ARBA00022490"/>
    </source>
</evidence>
<feature type="compositionally biased region" description="Basic residues" evidence="9">
    <location>
        <begin position="733"/>
        <end position="762"/>
    </location>
</feature>
<keyword evidence="7 8" id="KW-0694">RNA-binding</keyword>
<feature type="domain" description="S1 motif" evidence="10">
    <location>
        <begin position="637"/>
        <end position="718"/>
    </location>
</feature>
<dbReference type="KEGG" id="fax:FUAX_13020"/>
<dbReference type="Proteomes" id="UP001348817">
    <property type="component" value="Chromosome"/>
</dbReference>
<evidence type="ECO:0000256" key="5">
    <source>
        <dbReference type="ARBA" id="ARBA00022801"/>
    </source>
</evidence>
<keyword evidence="3 8" id="KW-0963">Cytoplasm</keyword>
<dbReference type="InterPro" id="IPR040476">
    <property type="entry name" value="CSD2"/>
</dbReference>
<evidence type="ECO:0000256" key="9">
    <source>
        <dbReference type="SAM" id="MobiDB-lite"/>
    </source>
</evidence>
<dbReference type="GO" id="GO:0003723">
    <property type="term" value="F:RNA binding"/>
    <property type="evidence" value="ECO:0007669"/>
    <property type="project" value="UniProtKB-UniRule"/>
</dbReference>
<dbReference type="GO" id="GO:0006402">
    <property type="term" value="P:mRNA catabolic process"/>
    <property type="evidence" value="ECO:0007669"/>
    <property type="project" value="TreeGrafter"/>
</dbReference>
<dbReference type="CDD" id="cd04471">
    <property type="entry name" value="S1_RNase_R"/>
    <property type="match status" value="1"/>
</dbReference>
<dbReference type="InterPro" id="IPR050180">
    <property type="entry name" value="RNR_Ribonuclease"/>
</dbReference>
<gene>
    <name evidence="8 11" type="primary">rnr</name>
    <name evidence="11" type="ORF">FUAX_13020</name>
</gene>
<dbReference type="InterPro" id="IPR011805">
    <property type="entry name" value="RNase_R"/>
</dbReference>
<accession>A0AAU9CHY9</accession>
<dbReference type="InterPro" id="IPR001900">
    <property type="entry name" value="RNase_II/R"/>
</dbReference>
<dbReference type="PROSITE" id="PS50126">
    <property type="entry name" value="S1"/>
    <property type="match status" value="1"/>
</dbReference>